<evidence type="ECO:0000313" key="6">
    <source>
        <dbReference type="EMBL" id="RDU68031.1"/>
    </source>
</evidence>
<dbReference type="InterPro" id="IPR011146">
    <property type="entry name" value="HIT-like"/>
</dbReference>
<dbReference type="OrthoDB" id="9784774at2"/>
<evidence type="ECO:0000256" key="1">
    <source>
        <dbReference type="ARBA" id="ARBA00022741"/>
    </source>
</evidence>
<keyword evidence="6" id="KW-0378">Hydrolase</keyword>
<dbReference type="PROSITE" id="PS51084">
    <property type="entry name" value="HIT_2"/>
    <property type="match status" value="1"/>
</dbReference>
<organism evidence="6 7">
    <name type="scientific">Helicobacter equorum</name>
    <dbReference type="NCBI Taxonomy" id="361872"/>
    <lineage>
        <taxon>Bacteria</taxon>
        <taxon>Pseudomonadati</taxon>
        <taxon>Campylobacterota</taxon>
        <taxon>Epsilonproteobacteria</taxon>
        <taxon>Campylobacterales</taxon>
        <taxon>Helicobacteraceae</taxon>
        <taxon>Helicobacter</taxon>
    </lineage>
</organism>
<proteinExistence type="predicted"/>
<dbReference type="RefSeq" id="WP_115570829.1">
    <property type="nucleotide sequence ID" value="NZ_NXLT01000002.1"/>
</dbReference>
<evidence type="ECO:0000256" key="4">
    <source>
        <dbReference type="PROSITE-ProRule" id="PRU00464"/>
    </source>
</evidence>
<evidence type="ECO:0000259" key="5">
    <source>
        <dbReference type="PROSITE" id="PS51084"/>
    </source>
</evidence>
<feature type="binding site" evidence="3">
    <location>
        <position position="49"/>
    </location>
    <ligand>
        <name>substrate</name>
    </ligand>
</feature>
<evidence type="ECO:0000256" key="3">
    <source>
        <dbReference type="PIRSR" id="PIRSR639383-2"/>
    </source>
</evidence>
<comment type="caution">
    <text evidence="6">The sequence shown here is derived from an EMBL/GenBank/DDBJ whole genome shotgun (WGS) entry which is preliminary data.</text>
</comment>
<dbReference type="InterPro" id="IPR036265">
    <property type="entry name" value="HIT-like_sf"/>
</dbReference>
<dbReference type="InterPro" id="IPR052908">
    <property type="entry name" value="AP-4-A_phosphorylase"/>
</dbReference>
<reference evidence="6 7" key="1">
    <citation type="submission" date="2018-04" db="EMBL/GenBank/DDBJ databases">
        <title>Novel Campyloabacter and Helicobacter Species and Strains.</title>
        <authorList>
            <person name="Mannion A.J."/>
            <person name="Shen Z."/>
            <person name="Fox J.G."/>
        </authorList>
    </citation>
    <scope>NUCLEOTIDE SEQUENCE [LARGE SCALE GENOMIC DNA]</scope>
    <source>
        <strain evidence="6 7">MIT 12-6600</strain>
    </source>
</reference>
<dbReference type="PANTHER" id="PTHR42997:SF1">
    <property type="entry name" value="AP-4-A PHOSPHORYLASE"/>
    <property type="match status" value="1"/>
</dbReference>
<dbReference type="GO" id="GO:0000166">
    <property type="term" value="F:nucleotide binding"/>
    <property type="evidence" value="ECO:0007669"/>
    <property type="project" value="UniProtKB-KW"/>
</dbReference>
<evidence type="ECO:0000256" key="2">
    <source>
        <dbReference type="PIRSR" id="PIRSR639383-1"/>
    </source>
</evidence>
<dbReference type="Gene3D" id="3.30.428.10">
    <property type="entry name" value="HIT-like"/>
    <property type="match status" value="1"/>
</dbReference>
<dbReference type="EMBL" id="NXLT01000002">
    <property type="protein sequence ID" value="RDU68031.1"/>
    <property type="molecule type" value="Genomic_DNA"/>
</dbReference>
<feature type="active site" description="Tele-AMP-histidine intermediate" evidence="2">
    <location>
        <position position="118"/>
    </location>
</feature>
<dbReference type="Pfam" id="PF01230">
    <property type="entry name" value="HIT"/>
    <property type="match status" value="1"/>
</dbReference>
<dbReference type="Proteomes" id="UP000256514">
    <property type="component" value="Unassembled WGS sequence"/>
</dbReference>
<keyword evidence="7" id="KW-1185">Reference proteome</keyword>
<feature type="short sequence motif" description="Histidine triad motif" evidence="4">
    <location>
        <begin position="116"/>
        <end position="120"/>
    </location>
</feature>
<protein>
    <submittedName>
        <fullName evidence="6">HIT family hydrolase</fullName>
    </submittedName>
</protein>
<dbReference type="PANTHER" id="PTHR42997">
    <property type="entry name" value="HIT FAMILY HYDROLASE"/>
    <property type="match status" value="1"/>
</dbReference>
<dbReference type="InterPro" id="IPR039383">
    <property type="entry name" value="FHIT"/>
</dbReference>
<keyword evidence="1" id="KW-0547">Nucleotide-binding</keyword>
<feature type="domain" description="HIT" evidence="5">
    <location>
        <begin position="21"/>
        <end position="131"/>
    </location>
</feature>
<evidence type="ECO:0000313" key="7">
    <source>
        <dbReference type="Proteomes" id="UP000256514"/>
    </source>
</evidence>
<feature type="binding site" evidence="3">
    <location>
        <position position="120"/>
    </location>
    <ligand>
        <name>substrate</name>
    </ligand>
</feature>
<dbReference type="CDD" id="cd01275">
    <property type="entry name" value="FHIT"/>
    <property type="match status" value="1"/>
</dbReference>
<accession>A0A3D8ITY5</accession>
<dbReference type="SUPFAM" id="SSF54197">
    <property type="entry name" value="HIT-like"/>
    <property type="match status" value="1"/>
</dbReference>
<name>A0A3D8ITY5_9HELI</name>
<dbReference type="GO" id="GO:0016787">
    <property type="term" value="F:hydrolase activity"/>
    <property type="evidence" value="ECO:0007669"/>
    <property type="project" value="UniProtKB-KW"/>
</dbReference>
<sequence length="161" mass="18359">MQRIYAPWRKEYFGSKDTSCVFCAISADPQSDKKNRVFYRDEVCFGVMNLYPYTPGHFMFIPHTHCDSPELLDSKAWIHIQTLSQKAFGILYEYGASGVNMGMNIKKAGGAGIPEHIHIHFVPRYIGDTNFMTSVANARTYGVDFDEIFEKIATLAKKHLH</sequence>
<gene>
    <name evidence="6" type="ORF">CQA54_03730</name>
</gene>
<dbReference type="AlphaFoldDB" id="A0A3D8ITY5"/>